<evidence type="ECO:0000313" key="4">
    <source>
        <dbReference type="Proteomes" id="UP000535511"/>
    </source>
</evidence>
<feature type="domain" description="WYL" evidence="1">
    <location>
        <begin position="697"/>
        <end position="758"/>
    </location>
</feature>
<evidence type="ECO:0008006" key="5">
    <source>
        <dbReference type="Google" id="ProtNLM"/>
    </source>
</evidence>
<feature type="domain" description="Helicase XPB/Ssl2 N-terminal" evidence="2">
    <location>
        <begin position="479"/>
        <end position="601"/>
    </location>
</feature>
<keyword evidence="4" id="KW-1185">Reference proteome</keyword>
<evidence type="ECO:0000259" key="1">
    <source>
        <dbReference type="Pfam" id="PF13280"/>
    </source>
</evidence>
<evidence type="ECO:0000259" key="2">
    <source>
        <dbReference type="Pfam" id="PF13625"/>
    </source>
</evidence>
<dbReference type="AlphaFoldDB" id="A0A7Y9E4D9"/>
<dbReference type="InterPro" id="IPR026881">
    <property type="entry name" value="WYL_dom"/>
</dbReference>
<proteinExistence type="predicted"/>
<name>A0A7Y9E4D9_9ACTN</name>
<organism evidence="3 4">
    <name type="scientific">Nocardioides panaciterrulae</name>
    <dbReference type="NCBI Taxonomy" id="661492"/>
    <lineage>
        <taxon>Bacteria</taxon>
        <taxon>Bacillati</taxon>
        <taxon>Actinomycetota</taxon>
        <taxon>Actinomycetes</taxon>
        <taxon>Propionibacteriales</taxon>
        <taxon>Nocardioidaceae</taxon>
        <taxon>Nocardioides</taxon>
    </lineage>
</organism>
<dbReference type="InterPro" id="IPR032830">
    <property type="entry name" value="XPB/Ssl2_N"/>
</dbReference>
<dbReference type="Pfam" id="PF13625">
    <property type="entry name" value="Helicase_C_3"/>
    <property type="match status" value="1"/>
</dbReference>
<dbReference type="Proteomes" id="UP000535511">
    <property type="component" value="Unassembled WGS sequence"/>
</dbReference>
<comment type="caution">
    <text evidence="3">The sequence shown here is derived from an EMBL/GenBank/DDBJ whole genome shotgun (WGS) entry which is preliminary data.</text>
</comment>
<sequence length="763" mass="80068">MSRSPARPPGFRTVADQLRSWPDDRLSRLLVARPDLATPAPHDFSQLASRVATRASLLRALDHLNRLELCTLDALVVLGQTSRERLVASVRAAPAAVEAALDRLVDLALVWESDQGLRALSGVADGLTGGAGHGHSGLRPVSAEPPPPAEVERRLAELSEPARTLLEHVADNGGEATTGTARHTVLPEEAATPAEELLARRLLVPRGGGVVVLPGEVGLALRGGRTTREPVDDLPALAASSRAEALVDRAAAGAAFEAVRRLELLLDQWGTRPPGALRTGGLGVRDLKAAAATMHVDEPTAALVVEVAHAAGLLATGQDADGNPAWLPTDAFDQWVDRPVAERWLAVVSAWLESPRLPGLVGARDTKGKAWNALAPELAASTQVETRRMTLDALAGLPPGQVLATGTGVPSLVAHLTWLRPRRPRTRADQVAWTVSESAVLGLTGLGGLASYARPLLAGDAAAAVAGLADLLPAPVDHVLVQADLTAVAPGPLETALARSLQLLADVESRGGATVYRFTPGSVRRALDSGWSAAEIHDFLGSVSRTPLPQPLTYLVDDTARTFGTVRVGYAEAFLRADDEAALTELVHHPQAASLGLRRIAPTVVITDTPIDVLLPRLRELGAAPVVEAADGTVRVARPDALRARTPRDRRGPAVRAAHQSAQVAQVVGAVRAGDRAAAPASTPAAPAAALTPSGSLTALREAVETGTTVVISYVDNHGTRSDRVVEPIRVEGGWLTAHDQRSDDERTFAVHRITAVRPLDAR</sequence>
<dbReference type="PROSITE" id="PS52050">
    <property type="entry name" value="WYL"/>
    <property type="match status" value="1"/>
</dbReference>
<evidence type="ECO:0000313" key="3">
    <source>
        <dbReference type="EMBL" id="NYD40666.1"/>
    </source>
</evidence>
<dbReference type="RefSeq" id="WP_179662522.1">
    <property type="nucleotide sequence ID" value="NZ_JACCBG010000001.1"/>
</dbReference>
<reference evidence="3 4" key="1">
    <citation type="submission" date="2020-07" db="EMBL/GenBank/DDBJ databases">
        <title>Sequencing the genomes of 1000 actinobacteria strains.</title>
        <authorList>
            <person name="Klenk H.-P."/>
        </authorList>
    </citation>
    <scope>NUCLEOTIDE SEQUENCE [LARGE SCALE GENOMIC DNA]</scope>
    <source>
        <strain evidence="3 4">DSM 21350</strain>
    </source>
</reference>
<gene>
    <name evidence="3" type="ORF">BJZ21_000749</name>
</gene>
<dbReference type="Pfam" id="PF13280">
    <property type="entry name" value="WYL"/>
    <property type="match status" value="1"/>
</dbReference>
<protein>
    <recommendedName>
        <fullName evidence="5">Helicase XPB/Ssl2 N-terminal domain-containing protein</fullName>
    </recommendedName>
</protein>
<accession>A0A7Y9E4D9</accession>
<dbReference type="EMBL" id="JACCBG010000001">
    <property type="protein sequence ID" value="NYD40666.1"/>
    <property type="molecule type" value="Genomic_DNA"/>
</dbReference>